<dbReference type="SMART" id="SM00028">
    <property type="entry name" value="TPR"/>
    <property type="match status" value="2"/>
</dbReference>
<evidence type="ECO:0000256" key="4">
    <source>
        <dbReference type="ARBA" id="ARBA00022803"/>
    </source>
</evidence>
<evidence type="ECO:0000256" key="3">
    <source>
        <dbReference type="ARBA" id="ARBA00022737"/>
    </source>
</evidence>
<evidence type="ECO:0000256" key="9">
    <source>
        <dbReference type="SAM" id="MobiDB-lite"/>
    </source>
</evidence>
<feature type="region of interest" description="Disordered" evidence="9">
    <location>
        <begin position="325"/>
        <end position="350"/>
    </location>
</feature>
<evidence type="ECO:0000256" key="2">
    <source>
        <dbReference type="ARBA" id="ARBA00013194"/>
    </source>
</evidence>
<organism evidence="12">
    <name type="scientific">Haptolina brevifila</name>
    <dbReference type="NCBI Taxonomy" id="156173"/>
    <lineage>
        <taxon>Eukaryota</taxon>
        <taxon>Haptista</taxon>
        <taxon>Haptophyta</taxon>
        <taxon>Prymnesiophyceae</taxon>
        <taxon>Prymnesiales</taxon>
        <taxon>Prymnesiaceae</taxon>
        <taxon>Haptolina</taxon>
    </lineage>
</organism>
<feature type="transmembrane region" description="Helical" evidence="10">
    <location>
        <begin position="384"/>
        <end position="408"/>
    </location>
</feature>
<keyword evidence="4 8" id="KW-0802">TPR repeat</keyword>
<dbReference type="InterPro" id="IPR011990">
    <property type="entry name" value="TPR-like_helical_dom_sf"/>
</dbReference>
<dbReference type="SUPFAM" id="SSF48452">
    <property type="entry name" value="TPR-like"/>
    <property type="match status" value="1"/>
</dbReference>
<feature type="domain" description="PPIase FKBP-type" evidence="11">
    <location>
        <begin position="69"/>
        <end position="175"/>
    </location>
</feature>
<feature type="compositionally biased region" description="Basic residues" evidence="9">
    <location>
        <begin position="327"/>
        <end position="338"/>
    </location>
</feature>
<reference evidence="12" key="1">
    <citation type="submission" date="2021-01" db="EMBL/GenBank/DDBJ databases">
        <authorList>
            <person name="Corre E."/>
            <person name="Pelletier E."/>
            <person name="Niang G."/>
            <person name="Scheremetjew M."/>
            <person name="Finn R."/>
            <person name="Kale V."/>
            <person name="Holt S."/>
            <person name="Cochrane G."/>
            <person name="Meng A."/>
            <person name="Brown T."/>
            <person name="Cohen L."/>
        </authorList>
    </citation>
    <scope>NUCLEOTIDE SEQUENCE</scope>
    <source>
        <strain evidence="12">UTEX LB 985</strain>
    </source>
</reference>
<feature type="compositionally biased region" description="Basic and acidic residues" evidence="9">
    <location>
        <begin position="17"/>
        <end position="47"/>
    </location>
</feature>
<sequence length="420" mass="46091">MYGRDPSKPAELTEEEKEAKAVKDAENKRELEAAKAEEARQHAERQAEIAASWTKRVTTKGTGPKAYHGAQAKVHIVGRATIDKRIGSARAEETGFKSGSVFEDSRERGVPVMLLLGRGILVPALDECLMTMHKGERAEVIIKPEGGYGAAGSVDHPCVPGSATLTYDVELLDVEKEEELWELSFEAKMTLAEERRQRGNVLIKGKHYLMADAEYEQALRYLIFMPHPELHQVLPIAEKLNAVHLNLAAVKLRMDREEAAIKHCQDALKAQPEGNTKAHYRMGQAYIQLGKYAKARDQLTKAEATAGKDEATKKAIAAELERLGRRQERHARDRKKAGARMMHGAGGDEHRSTMLTRMLARVKSTCADSFFPKASDGVHRFDPFAAFGAFAVLAAIMSCGAMATWGLASITSGGEITTSG</sequence>
<feature type="region of interest" description="Disordered" evidence="9">
    <location>
        <begin position="1"/>
        <end position="66"/>
    </location>
</feature>
<dbReference type="Gene3D" id="3.10.50.40">
    <property type="match status" value="1"/>
</dbReference>
<dbReference type="InterPro" id="IPR046357">
    <property type="entry name" value="PPIase_dom_sf"/>
</dbReference>
<dbReference type="Pfam" id="PF14559">
    <property type="entry name" value="TPR_19"/>
    <property type="match status" value="1"/>
</dbReference>
<evidence type="ECO:0000259" key="11">
    <source>
        <dbReference type="PROSITE" id="PS50059"/>
    </source>
</evidence>
<evidence type="ECO:0000256" key="1">
    <source>
        <dbReference type="ARBA" id="ARBA00000971"/>
    </source>
</evidence>
<gene>
    <name evidence="12" type="ORF">CBRE1094_LOCUS16510</name>
</gene>
<dbReference type="SUPFAM" id="SSF54534">
    <property type="entry name" value="FKBP-like"/>
    <property type="match status" value="1"/>
</dbReference>
<feature type="repeat" description="TPR" evidence="8">
    <location>
        <begin position="276"/>
        <end position="309"/>
    </location>
</feature>
<dbReference type="GO" id="GO:0003755">
    <property type="term" value="F:peptidyl-prolyl cis-trans isomerase activity"/>
    <property type="evidence" value="ECO:0007669"/>
    <property type="project" value="UniProtKB-KW"/>
</dbReference>
<dbReference type="PANTHER" id="PTHR46512:SF9">
    <property type="entry name" value="PEPTIDYLPROLYL ISOMERASE"/>
    <property type="match status" value="1"/>
</dbReference>
<evidence type="ECO:0000256" key="10">
    <source>
        <dbReference type="SAM" id="Phobius"/>
    </source>
</evidence>
<dbReference type="EMBL" id="HBGU01030216">
    <property type="protein sequence ID" value="CAD9452129.1"/>
    <property type="molecule type" value="Transcribed_RNA"/>
</dbReference>
<protein>
    <recommendedName>
        <fullName evidence="2 7">peptidylprolyl isomerase</fullName>
        <ecNumber evidence="2 7">5.2.1.8</ecNumber>
    </recommendedName>
</protein>
<accession>A0A7S2GHN2</accession>
<dbReference type="InterPro" id="IPR050754">
    <property type="entry name" value="FKBP4/5/8-like"/>
</dbReference>
<dbReference type="EC" id="5.2.1.8" evidence="2 7"/>
<proteinExistence type="predicted"/>
<keyword evidence="5 7" id="KW-0697">Rotamase</keyword>
<keyword evidence="10" id="KW-1133">Transmembrane helix</keyword>
<keyword evidence="6 7" id="KW-0413">Isomerase</keyword>
<evidence type="ECO:0000313" key="12">
    <source>
        <dbReference type="EMBL" id="CAD9452129.1"/>
    </source>
</evidence>
<dbReference type="InterPro" id="IPR019734">
    <property type="entry name" value="TPR_rpt"/>
</dbReference>
<keyword evidence="3" id="KW-0677">Repeat</keyword>
<name>A0A7S2GHN2_9EUKA</name>
<evidence type="ECO:0000256" key="6">
    <source>
        <dbReference type="ARBA" id="ARBA00023235"/>
    </source>
</evidence>
<comment type="catalytic activity">
    <reaction evidence="1 7">
        <text>[protein]-peptidylproline (omega=180) = [protein]-peptidylproline (omega=0)</text>
        <dbReference type="Rhea" id="RHEA:16237"/>
        <dbReference type="Rhea" id="RHEA-COMP:10747"/>
        <dbReference type="Rhea" id="RHEA-COMP:10748"/>
        <dbReference type="ChEBI" id="CHEBI:83833"/>
        <dbReference type="ChEBI" id="CHEBI:83834"/>
        <dbReference type="EC" id="5.2.1.8"/>
    </reaction>
</comment>
<keyword evidence="10" id="KW-0472">Membrane</keyword>
<dbReference type="InterPro" id="IPR001179">
    <property type="entry name" value="PPIase_FKBP_dom"/>
</dbReference>
<keyword evidence="10" id="KW-0812">Transmembrane</keyword>
<dbReference type="PROSITE" id="PS50059">
    <property type="entry name" value="FKBP_PPIASE"/>
    <property type="match status" value="1"/>
</dbReference>
<dbReference type="PANTHER" id="PTHR46512">
    <property type="entry name" value="PEPTIDYLPROLYL ISOMERASE"/>
    <property type="match status" value="1"/>
</dbReference>
<dbReference type="PROSITE" id="PS50005">
    <property type="entry name" value="TPR"/>
    <property type="match status" value="1"/>
</dbReference>
<evidence type="ECO:0000256" key="8">
    <source>
        <dbReference type="PROSITE-ProRule" id="PRU00339"/>
    </source>
</evidence>
<evidence type="ECO:0000256" key="7">
    <source>
        <dbReference type="PROSITE-ProRule" id="PRU00277"/>
    </source>
</evidence>
<dbReference type="AlphaFoldDB" id="A0A7S2GHN2"/>
<dbReference type="Gene3D" id="1.25.40.10">
    <property type="entry name" value="Tetratricopeptide repeat domain"/>
    <property type="match status" value="1"/>
</dbReference>
<dbReference type="Pfam" id="PF00254">
    <property type="entry name" value="FKBP_C"/>
    <property type="match status" value="1"/>
</dbReference>
<evidence type="ECO:0000256" key="5">
    <source>
        <dbReference type="ARBA" id="ARBA00023110"/>
    </source>
</evidence>